<comment type="caution">
    <text evidence="2">The sequence shown here is derived from an EMBL/GenBank/DDBJ whole genome shotgun (WGS) entry which is preliminary data.</text>
</comment>
<organism evidence="2 3">
    <name type="scientific">Bifidobacterium pseudolongum subsp. pseudolongum</name>
    <dbReference type="NCBI Taxonomy" id="31954"/>
    <lineage>
        <taxon>Bacteria</taxon>
        <taxon>Bacillati</taxon>
        <taxon>Actinomycetota</taxon>
        <taxon>Actinomycetes</taxon>
        <taxon>Bifidobacteriales</taxon>
        <taxon>Bifidobacteriaceae</taxon>
        <taxon>Bifidobacterium</taxon>
    </lineage>
</organism>
<name>A0A4V1Y269_9BIFI</name>
<dbReference type="Proteomes" id="UP000294221">
    <property type="component" value="Unassembled WGS sequence"/>
</dbReference>
<feature type="domain" description="DUF1156" evidence="1">
    <location>
        <begin position="15"/>
        <end position="85"/>
    </location>
</feature>
<dbReference type="InterPro" id="IPR029063">
    <property type="entry name" value="SAM-dependent_MTases_sf"/>
</dbReference>
<dbReference type="EMBL" id="RYUN01000016">
    <property type="protein sequence ID" value="RYQ18543.1"/>
    <property type="molecule type" value="Genomic_DNA"/>
</dbReference>
<dbReference type="AlphaFoldDB" id="A0A4V1Y269"/>
<proteinExistence type="predicted"/>
<sequence>MTSEERKKKLIETGIPLKTINEESAREKSLRHGLPSTLHLYWARRPLATTRSILFAQLVDDPSAHPDQFPTQEAQEAERHRLYEIMKRLAVWEHIHDSQLYEEATRLIRESNNGHLPDVLDPFAGGGSIPLEAQRLGLPAHASDLNPLAVIINKALIEIPPRFHNQPSIHPADVHPRDRAAGLADDIRHYGQMLRSAAFRKVGSLYPPVKDEHGEEHTVIAWIWARTVTNPNPANPVPVPLVRSWWLSKKKGHEAWIKPTVHDDGSITYQVQHNADGPKGDDEGTVNRKGAVSIIDGTPIDFAYIRSEGQAGRLGAQMVAIVAEDTRGRLYLSPSRVQEQAAEINKPHNVPVGDIFDWPGRINVFRYGMTEFADLFTNRQLTVLTTLSETVSDIRQRVCEDALQAGMPQGLPLDEGGDGARAYADAIAVYLALAVSRQTDRCSTINGWDKGYQKIRNVFARQAIPMTWDYAEANPFSSKSGNFLGQVNWVAEAVESVPATPPSEAHQADAATRDYVNMVVSTDPPYYDNIGYADLSDYFYVWLRPMLEDILPSVTATMMTPKAQELVANPYRHDGKDGAARFFTDGFNQVFAHIRQTARTDIPMTVYYAYKQQDEKNGTSSGWHTLLDGLISAGWEITATWPVRSELSNRMLSNGTNALASSIVLACRPRPVDAPSIPMRMFNQILRRELTEELRTLMASGVDPVDMSQAAIGPGISVYSRYSQVREADGSVMSVAKALETINHVLDEVMGDADADYDPDTRFAMRWYQSYGWGQEDSGIADQLARSCGTSPAALVRGSIFQATGGKARLLRPEELAGNWDVLADERTSLWEAVVRMAGILDERGVDAVVPVMAQVAERMSLDDVRALGFRLFHEAEKRKDTEGAIRFNALVSMWDDLALGAMRERVNLQERVQGSLDLDE</sequence>
<dbReference type="InterPro" id="IPR009537">
    <property type="entry name" value="DUF1156"/>
</dbReference>
<evidence type="ECO:0000313" key="2">
    <source>
        <dbReference type="EMBL" id="RYQ18543.1"/>
    </source>
</evidence>
<reference evidence="2 3" key="1">
    <citation type="submission" date="2018-12" db="EMBL/GenBank/DDBJ databases">
        <title>Unveiling genomic diversity among members of the Bifidobacterium pseudolongum species, a widely distributed gut commensal of the animal kingdom.</title>
        <authorList>
            <person name="Lugli G.A."/>
            <person name="Duranti S."/>
            <person name="Albert K."/>
            <person name="Mancabelli L."/>
            <person name="Napoli S."/>
            <person name="Viappiani A."/>
            <person name="Anzalone R."/>
            <person name="Longhi G."/>
            <person name="Milani C."/>
            <person name="Turroni F."/>
            <person name="Alessandri G."/>
            <person name="Sela D.A."/>
            <person name="Van Sinderen D."/>
            <person name="Ventura M."/>
        </authorList>
    </citation>
    <scope>NUCLEOTIDE SEQUENCE [LARGE SCALE GENOMIC DNA]</scope>
    <source>
        <strain evidence="2 3">2054B</strain>
    </source>
</reference>
<evidence type="ECO:0000313" key="3">
    <source>
        <dbReference type="Proteomes" id="UP000294221"/>
    </source>
</evidence>
<dbReference type="RefSeq" id="WP_130013691.1">
    <property type="nucleotide sequence ID" value="NZ_RYUN01000016.1"/>
</dbReference>
<protein>
    <recommendedName>
        <fullName evidence="1">DUF1156 domain-containing protein</fullName>
    </recommendedName>
</protein>
<gene>
    <name evidence="2" type="ORF">PG2054B_1605</name>
</gene>
<evidence type="ECO:0000259" key="1">
    <source>
        <dbReference type="Pfam" id="PF06634"/>
    </source>
</evidence>
<dbReference type="SUPFAM" id="SSF53335">
    <property type="entry name" value="S-adenosyl-L-methionine-dependent methyltransferases"/>
    <property type="match status" value="1"/>
</dbReference>
<accession>A0A4V1Y269</accession>
<dbReference type="Pfam" id="PF06634">
    <property type="entry name" value="DUF1156"/>
    <property type="match status" value="1"/>
</dbReference>